<comment type="similarity">
    <text evidence="1 8">Belongs to the thymidylate kinase family.</text>
</comment>
<evidence type="ECO:0000256" key="3">
    <source>
        <dbReference type="ARBA" id="ARBA00022727"/>
    </source>
</evidence>
<evidence type="ECO:0000256" key="5">
    <source>
        <dbReference type="ARBA" id="ARBA00022777"/>
    </source>
</evidence>
<evidence type="ECO:0000313" key="10">
    <source>
        <dbReference type="EMBL" id="HIW11426.1"/>
    </source>
</evidence>
<organism evidence="10 11">
    <name type="scientific">Candidatus Rikenella faecigallinarum</name>
    <dbReference type="NCBI Taxonomy" id="2838745"/>
    <lineage>
        <taxon>Bacteria</taxon>
        <taxon>Pseudomonadati</taxon>
        <taxon>Bacteroidota</taxon>
        <taxon>Bacteroidia</taxon>
        <taxon>Bacteroidales</taxon>
        <taxon>Rikenellaceae</taxon>
        <taxon>Rikenella</taxon>
    </lineage>
</organism>
<dbReference type="InterPro" id="IPR018095">
    <property type="entry name" value="Thymidylate_kin_CS"/>
</dbReference>
<accession>A0A9D1QG30</accession>
<dbReference type="InterPro" id="IPR027417">
    <property type="entry name" value="P-loop_NTPase"/>
</dbReference>
<dbReference type="EC" id="2.7.4.9" evidence="8"/>
<proteinExistence type="inferred from homology"/>
<gene>
    <name evidence="8 10" type="primary">tmk</name>
    <name evidence="10" type="ORF">H9888_08030</name>
</gene>
<evidence type="ECO:0000256" key="2">
    <source>
        <dbReference type="ARBA" id="ARBA00022679"/>
    </source>
</evidence>
<evidence type="ECO:0000256" key="6">
    <source>
        <dbReference type="ARBA" id="ARBA00022840"/>
    </source>
</evidence>
<dbReference type="NCBIfam" id="TIGR00041">
    <property type="entry name" value="DTMP_kinase"/>
    <property type="match status" value="1"/>
</dbReference>
<keyword evidence="3 8" id="KW-0545">Nucleotide biosynthesis</keyword>
<dbReference type="CDD" id="cd01672">
    <property type="entry name" value="TMPK"/>
    <property type="match status" value="1"/>
</dbReference>
<dbReference type="Proteomes" id="UP000823926">
    <property type="component" value="Unassembled WGS sequence"/>
</dbReference>
<comment type="catalytic activity">
    <reaction evidence="7 8">
        <text>dTMP + ATP = dTDP + ADP</text>
        <dbReference type="Rhea" id="RHEA:13517"/>
        <dbReference type="ChEBI" id="CHEBI:30616"/>
        <dbReference type="ChEBI" id="CHEBI:58369"/>
        <dbReference type="ChEBI" id="CHEBI:63528"/>
        <dbReference type="ChEBI" id="CHEBI:456216"/>
        <dbReference type="EC" id="2.7.4.9"/>
    </reaction>
</comment>
<dbReference type="EMBL" id="DXHL01000036">
    <property type="protein sequence ID" value="HIW11426.1"/>
    <property type="molecule type" value="Genomic_DNA"/>
</dbReference>
<dbReference type="GO" id="GO:0006235">
    <property type="term" value="P:dTTP biosynthetic process"/>
    <property type="evidence" value="ECO:0007669"/>
    <property type="project" value="UniProtKB-UniRule"/>
</dbReference>
<dbReference type="GO" id="GO:0006233">
    <property type="term" value="P:dTDP biosynthetic process"/>
    <property type="evidence" value="ECO:0007669"/>
    <property type="project" value="InterPro"/>
</dbReference>
<dbReference type="Pfam" id="PF02223">
    <property type="entry name" value="Thymidylate_kin"/>
    <property type="match status" value="1"/>
</dbReference>
<dbReference type="GO" id="GO:0004798">
    <property type="term" value="F:dTMP kinase activity"/>
    <property type="evidence" value="ECO:0007669"/>
    <property type="project" value="UniProtKB-UniRule"/>
</dbReference>
<dbReference type="GO" id="GO:0005829">
    <property type="term" value="C:cytosol"/>
    <property type="evidence" value="ECO:0007669"/>
    <property type="project" value="TreeGrafter"/>
</dbReference>
<dbReference type="InterPro" id="IPR018094">
    <property type="entry name" value="Thymidylate_kinase"/>
</dbReference>
<evidence type="ECO:0000256" key="7">
    <source>
        <dbReference type="ARBA" id="ARBA00048743"/>
    </source>
</evidence>
<sequence>MFIVIEGLDGAGKSTQVALMRRFFEERYAKEVEYLHFPRFDAPVYGDLVARFLRGELGALETVNPYLVALIYAGDRQEAAPMIREWLTAGKVVIVDRYVYSNIAYQCAKMENTAAQREELKQWILALEYGHNAIPRPDLSLFLDVPFAFTEKKLTEQRSGDDRSYLNGKQDIHEASLTLQQRVREVYLSCAADDPTFRIIPCADNANGTMLPPDVIFNKIADEIARHA</sequence>
<protein>
    <recommendedName>
        <fullName evidence="8">Thymidylate kinase</fullName>
        <ecNumber evidence="8">2.7.4.9</ecNumber>
    </recommendedName>
    <alternativeName>
        <fullName evidence="8">dTMP kinase</fullName>
    </alternativeName>
</protein>
<name>A0A9D1QG30_9BACT</name>
<dbReference type="PANTHER" id="PTHR10344">
    <property type="entry name" value="THYMIDYLATE KINASE"/>
    <property type="match status" value="1"/>
</dbReference>
<keyword evidence="6 8" id="KW-0067">ATP-binding</keyword>
<evidence type="ECO:0000256" key="8">
    <source>
        <dbReference type="HAMAP-Rule" id="MF_00165"/>
    </source>
</evidence>
<dbReference type="Gene3D" id="3.40.50.300">
    <property type="entry name" value="P-loop containing nucleotide triphosphate hydrolases"/>
    <property type="match status" value="1"/>
</dbReference>
<dbReference type="InterPro" id="IPR039430">
    <property type="entry name" value="Thymidylate_kin-like_dom"/>
</dbReference>
<keyword evidence="5 8" id="KW-0418">Kinase</keyword>
<feature type="binding site" evidence="8">
    <location>
        <begin position="7"/>
        <end position="14"/>
    </location>
    <ligand>
        <name>ATP</name>
        <dbReference type="ChEBI" id="CHEBI:30616"/>
    </ligand>
</feature>
<evidence type="ECO:0000256" key="1">
    <source>
        <dbReference type="ARBA" id="ARBA00009776"/>
    </source>
</evidence>
<dbReference type="SUPFAM" id="SSF52540">
    <property type="entry name" value="P-loop containing nucleoside triphosphate hydrolases"/>
    <property type="match status" value="1"/>
</dbReference>
<dbReference type="GO" id="GO:0006227">
    <property type="term" value="P:dUDP biosynthetic process"/>
    <property type="evidence" value="ECO:0007669"/>
    <property type="project" value="TreeGrafter"/>
</dbReference>
<evidence type="ECO:0000313" key="11">
    <source>
        <dbReference type="Proteomes" id="UP000823926"/>
    </source>
</evidence>
<dbReference type="GO" id="GO:0005524">
    <property type="term" value="F:ATP binding"/>
    <property type="evidence" value="ECO:0007669"/>
    <property type="project" value="UniProtKB-UniRule"/>
</dbReference>
<dbReference type="PANTHER" id="PTHR10344:SF4">
    <property type="entry name" value="UMP-CMP KINASE 2, MITOCHONDRIAL"/>
    <property type="match status" value="1"/>
</dbReference>
<comment type="function">
    <text evidence="8">Phosphorylation of dTMP to form dTDP in both de novo and salvage pathways of dTTP synthesis.</text>
</comment>
<comment type="caution">
    <text evidence="10">The sequence shown here is derived from an EMBL/GenBank/DDBJ whole genome shotgun (WGS) entry which is preliminary data.</text>
</comment>
<dbReference type="HAMAP" id="MF_00165">
    <property type="entry name" value="Thymidylate_kinase"/>
    <property type="match status" value="1"/>
</dbReference>
<reference evidence="10" key="1">
    <citation type="journal article" date="2021" name="PeerJ">
        <title>Extensive microbial diversity within the chicken gut microbiome revealed by metagenomics and culture.</title>
        <authorList>
            <person name="Gilroy R."/>
            <person name="Ravi A."/>
            <person name="Getino M."/>
            <person name="Pursley I."/>
            <person name="Horton D.L."/>
            <person name="Alikhan N.F."/>
            <person name="Baker D."/>
            <person name="Gharbi K."/>
            <person name="Hall N."/>
            <person name="Watson M."/>
            <person name="Adriaenssens E.M."/>
            <person name="Foster-Nyarko E."/>
            <person name="Jarju S."/>
            <person name="Secka A."/>
            <person name="Antonio M."/>
            <person name="Oren A."/>
            <person name="Chaudhuri R.R."/>
            <person name="La Ragione R."/>
            <person name="Hildebrand F."/>
            <person name="Pallen M.J."/>
        </authorList>
    </citation>
    <scope>NUCLEOTIDE SEQUENCE</scope>
    <source>
        <strain evidence="10">ChiBcec15-1070</strain>
    </source>
</reference>
<evidence type="ECO:0000259" key="9">
    <source>
        <dbReference type="Pfam" id="PF02223"/>
    </source>
</evidence>
<evidence type="ECO:0000256" key="4">
    <source>
        <dbReference type="ARBA" id="ARBA00022741"/>
    </source>
</evidence>
<dbReference type="AlphaFoldDB" id="A0A9D1QG30"/>
<dbReference type="PROSITE" id="PS01331">
    <property type="entry name" value="THYMIDYLATE_KINASE"/>
    <property type="match status" value="1"/>
</dbReference>
<keyword evidence="2 8" id="KW-0808">Transferase</keyword>
<keyword evidence="4 8" id="KW-0547">Nucleotide-binding</keyword>
<feature type="domain" description="Thymidylate kinase-like" evidence="9">
    <location>
        <begin position="5"/>
        <end position="202"/>
    </location>
</feature>
<reference evidence="10" key="2">
    <citation type="submission" date="2021-04" db="EMBL/GenBank/DDBJ databases">
        <authorList>
            <person name="Gilroy R."/>
        </authorList>
    </citation>
    <scope>NUCLEOTIDE SEQUENCE</scope>
    <source>
        <strain evidence="10">ChiBcec15-1070</strain>
    </source>
</reference>